<feature type="compositionally biased region" description="Pro residues" evidence="1">
    <location>
        <begin position="1"/>
        <end position="15"/>
    </location>
</feature>
<name>A0A518BQI2_9BACT</name>
<reference evidence="3 4" key="1">
    <citation type="submission" date="2019-02" db="EMBL/GenBank/DDBJ databases">
        <title>Deep-cultivation of Planctomycetes and their phenomic and genomic characterization uncovers novel biology.</title>
        <authorList>
            <person name="Wiegand S."/>
            <person name="Jogler M."/>
            <person name="Boedeker C."/>
            <person name="Pinto D."/>
            <person name="Vollmers J."/>
            <person name="Rivas-Marin E."/>
            <person name="Kohn T."/>
            <person name="Peeters S.H."/>
            <person name="Heuer A."/>
            <person name="Rast P."/>
            <person name="Oberbeckmann S."/>
            <person name="Bunk B."/>
            <person name="Jeske O."/>
            <person name="Meyerdierks A."/>
            <person name="Storesund J.E."/>
            <person name="Kallscheuer N."/>
            <person name="Luecker S."/>
            <person name="Lage O.M."/>
            <person name="Pohl T."/>
            <person name="Merkel B.J."/>
            <person name="Hornburger P."/>
            <person name="Mueller R.-W."/>
            <person name="Bruemmer F."/>
            <person name="Labrenz M."/>
            <person name="Spormann A.M."/>
            <person name="Op den Camp H."/>
            <person name="Overmann J."/>
            <person name="Amann R."/>
            <person name="Jetten M.S.M."/>
            <person name="Mascher T."/>
            <person name="Medema M.H."/>
            <person name="Devos D.P."/>
            <person name="Kaster A.-K."/>
            <person name="Ovreas L."/>
            <person name="Rohde M."/>
            <person name="Galperin M.Y."/>
            <person name="Jogler C."/>
        </authorList>
    </citation>
    <scope>NUCLEOTIDE SEQUENCE [LARGE SCALE GENOMIC DNA]</scope>
    <source>
        <strain evidence="3 4">Pla133</strain>
    </source>
</reference>
<keyword evidence="3" id="KW-0282">Flagellum</keyword>
<gene>
    <name evidence="3" type="ORF">Pla133_43270</name>
</gene>
<dbReference type="EMBL" id="CP036287">
    <property type="protein sequence ID" value="QDU69210.1"/>
    <property type="molecule type" value="Genomic_DNA"/>
</dbReference>
<feature type="region of interest" description="Disordered" evidence="1">
    <location>
        <begin position="1"/>
        <end position="20"/>
    </location>
</feature>
<evidence type="ECO:0000256" key="1">
    <source>
        <dbReference type="SAM" id="MobiDB-lite"/>
    </source>
</evidence>
<evidence type="ECO:0000313" key="3">
    <source>
        <dbReference type="EMBL" id="QDU69210.1"/>
    </source>
</evidence>
<feature type="domain" description="Flagellar hook-length control protein-like C-terminal" evidence="2">
    <location>
        <begin position="234"/>
        <end position="295"/>
    </location>
</feature>
<keyword evidence="4" id="KW-1185">Reference proteome</keyword>
<dbReference type="Pfam" id="PF02120">
    <property type="entry name" value="Flg_hook"/>
    <property type="match status" value="1"/>
</dbReference>
<sequence length="325" mass="33817">MPSPLGTPPPTPPSGSSPVRPVVSVLAQLFSKGQQGRAAGTPVAPRIPLPASLLAALGPGSNAPAWAQALANLRAPHADLGQALTHLVQHLRAQGGRDGATRATAGLERVLARFASMGDLDGPGLAERVAGGGVLLEARLAQAAVAKAAGKGPNLSQLLDLKAELLRVLAELPRGEARDSVRRSLVAIEEQQLHNVARAEHGEAPLLVVPIPDGEAWTTAWIQRRDDDGEGGDREDEGSSRLTIGIDFSALGAIRADLTLRPESLWIRLSVARPEVLEALERGLPNLVAALERDGRPTHLQVVLADAQTLAAPAPVVDGQLDVSA</sequence>
<dbReference type="AlphaFoldDB" id="A0A518BQI2"/>
<proteinExistence type="predicted"/>
<accession>A0A518BQI2</accession>
<evidence type="ECO:0000259" key="2">
    <source>
        <dbReference type="Pfam" id="PF02120"/>
    </source>
</evidence>
<dbReference type="Gene3D" id="3.30.750.140">
    <property type="match status" value="1"/>
</dbReference>
<dbReference type="Proteomes" id="UP000316921">
    <property type="component" value="Chromosome"/>
</dbReference>
<dbReference type="InterPro" id="IPR021136">
    <property type="entry name" value="Flagellar_hook_control-like_C"/>
</dbReference>
<dbReference type="InterPro" id="IPR038610">
    <property type="entry name" value="FliK-like_C_sf"/>
</dbReference>
<organism evidence="3 4">
    <name type="scientific">Engelhardtia mirabilis</name>
    <dbReference type="NCBI Taxonomy" id="2528011"/>
    <lineage>
        <taxon>Bacteria</taxon>
        <taxon>Pseudomonadati</taxon>
        <taxon>Planctomycetota</taxon>
        <taxon>Planctomycetia</taxon>
        <taxon>Planctomycetia incertae sedis</taxon>
        <taxon>Engelhardtia</taxon>
    </lineage>
</organism>
<evidence type="ECO:0000313" key="4">
    <source>
        <dbReference type="Proteomes" id="UP000316921"/>
    </source>
</evidence>
<keyword evidence="3" id="KW-0969">Cilium</keyword>
<protein>
    <submittedName>
        <fullName evidence="3">Flagellar hook-length control protein FliK</fullName>
    </submittedName>
</protein>
<dbReference type="KEGG" id="pbap:Pla133_43270"/>
<keyword evidence="3" id="KW-0966">Cell projection</keyword>